<dbReference type="PATRIC" id="fig|926550.5.peg.3938"/>
<dbReference type="PROSITE" id="PS50801">
    <property type="entry name" value="STAS"/>
    <property type="match status" value="1"/>
</dbReference>
<dbReference type="EMBL" id="AP012337">
    <property type="protein sequence ID" value="BAM01698.1"/>
    <property type="molecule type" value="Genomic_DNA"/>
</dbReference>
<protein>
    <submittedName>
        <fullName evidence="7">Putative sulfate transporter</fullName>
    </submittedName>
</protein>
<comment type="subcellular location">
    <subcellularLocation>
        <location evidence="1">Membrane</location>
        <topology evidence="1">Multi-pass membrane protein</topology>
    </subcellularLocation>
</comment>
<feature type="transmembrane region" description="Helical" evidence="5">
    <location>
        <begin position="118"/>
        <end position="143"/>
    </location>
</feature>
<dbReference type="STRING" id="926550.CLDAP_36580"/>
<dbReference type="HOGENOM" id="CLU_003182_13_0_0"/>
<dbReference type="InterPro" id="IPR011547">
    <property type="entry name" value="SLC26A/SulP_dom"/>
</dbReference>
<dbReference type="InterPro" id="IPR001902">
    <property type="entry name" value="SLC26A/SulP_fam"/>
</dbReference>
<feature type="transmembrane region" description="Helical" evidence="5">
    <location>
        <begin position="372"/>
        <end position="391"/>
    </location>
</feature>
<feature type="transmembrane region" description="Helical" evidence="5">
    <location>
        <begin position="90"/>
        <end position="112"/>
    </location>
</feature>
<dbReference type="InterPro" id="IPR002645">
    <property type="entry name" value="STAS_dom"/>
</dbReference>
<dbReference type="Gene3D" id="3.30.750.24">
    <property type="entry name" value="STAS domain"/>
    <property type="match status" value="1"/>
</dbReference>
<dbReference type="KEGG" id="cap:CLDAP_36580"/>
<keyword evidence="8" id="KW-1185">Reference proteome</keyword>
<dbReference type="CDD" id="cd07042">
    <property type="entry name" value="STAS_SulP_like_sulfate_transporter"/>
    <property type="match status" value="1"/>
</dbReference>
<dbReference type="PANTHER" id="PTHR11814">
    <property type="entry name" value="SULFATE TRANSPORTER"/>
    <property type="match status" value="1"/>
</dbReference>
<dbReference type="Proteomes" id="UP000007880">
    <property type="component" value="Chromosome"/>
</dbReference>
<keyword evidence="2 5" id="KW-0812">Transmembrane</keyword>
<evidence type="ECO:0000313" key="7">
    <source>
        <dbReference type="EMBL" id="BAM01698.1"/>
    </source>
</evidence>
<evidence type="ECO:0000256" key="2">
    <source>
        <dbReference type="ARBA" id="ARBA00022692"/>
    </source>
</evidence>
<evidence type="ECO:0000313" key="8">
    <source>
        <dbReference type="Proteomes" id="UP000007880"/>
    </source>
</evidence>
<gene>
    <name evidence="7" type="ordered locus">CLDAP_36580</name>
</gene>
<accession>I0I8W0</accession>
<dbReference type="GO" id="GO:0016020">
    <property type="term" value="C:membrane"/>
    <property type="evidence" value="ECO:0007669"/>
    <property type="project" value="UniProtKB-SubCell"/>
</dbReference>
<organism evidence="7 8">
    <name type="scientific">Caldilinea aerophila (strain DSM 14535 / JCM 11387 / NBRC 104270 / STL-6-O1)</name>
    <dbReference type="NCBI Taxonomy" id="926550"/>
    <lineage>
        <taxon>Bacteria</taxon>
        <taxon>Bacillati</taxon>
        <taxon>Chloroflexota</taxon>
        <taxon>Caldilineae</taxon>
        <taxon>Caldilineales</taxon>
        <taxon>Caldilineaceae</taxon>
        <taxon>Caldilinea</taxon>
    </lineage>
</organism>
<dbReference type="Pfam" id="PF01740">
    <property type="entry name" value="STAS"/>
    <property type="match status" value="1"/>
</dbReference>
<dbReference type="eggNOG" id="COG0659">
    <property type="taxonomic scope" value="Bacteria"/>
</dbReference>
<sequence length="600" mass="64046">MGPSDASGLQQHHDAPSFYGWRWWAPGLSRLLAYSPAWLRYDLSAGLVLATMLVPVGMAYAQAAGLPAVHGLYATIVPLLAYAMFGPSRILVIGPDSSLAPIIAATVLPLAHGDAQRAVALAGMMAIMAGVVCIGAGIARLGFVTELLSKPIRYGYINGIALTVLVSQAPTLLGFSVEGGNALQRLWGLVEGITAGSINWVAFAIGGSALVTALLLKRWPRLPAMLIVLVGATLVVALFDLGARTGLAVLGEIPTGLPTPALPQVNFDDLAPLLLGGVTVAVVAFADTSVLSRAYAAKTGDKVDPNQELIALGAANLAAGFFQGFPISSSTSRTPVAEAAGARTQLAGVTGAVAVTLLLLFAPSLLSNTPTAVLAAIVMVSALSLIQVNDLKRIYRIQRWEFWLSMACLVGVVLFGAIQGVGLAIVIAVIEFLWDGWRPHSAVLGRVDGLKGYHDVTRYPHARLIPGLVLFRWDAPLFFANAEYFRTRVLEAIAASPTPVRWVVVAAEPVTSVDVTAADMLTELDNTLRQAGIQLYFAEMKDPVKDKLKRFGLFERFGEEHFFQTIGQAVNTYVKKFDIDWVDWEDRLLTKPSQMETSPK</sequence>
<dbReference type="OrthoDB" id="9771198at2"/>
<keyword evidence="3 5" id="KW-1133">Transmembrane helix</keyword>
<dbReference type="NCBIfam" id="TIGR00815">
    <property type="entry name" value="sulP"/>
    <property type="match status" value="1"/>
</dbReference>
<feature type="transmembrane region" description="Helical" evidence="5">
    <location>
        <begin position="228"/>
        <end position="250"/>
    </location>
</feature>
<reference evidence="7 8" key="1">
    <citation type="submission" date="2012-02" db="EMBL/GenBank/DDBJ databases">
        <title>Complete genome sequence of Caldilinea aerophila DSM 14535 (= NBRC 102666).</title>
        <authorList>
            <person name="Oguchi A."/>
            <person name="Hosoyama A."/>
            <person name="Sekine M."/>
            <person name="Fukai R."/>
            <person name="Kato Y."/>
            <person name="Nakamura S."/>
            <person name="Hanada S."/>
            <person name="Yamazaki S."/>
            <person name="Fujita N."/>
        </authorList>
    </citation>
    <scope>NUCLEOTIDE SEQUENCE [LARGE SCALE GENOMIC DNA]</scope>
    <source>
        <strain evidence="8">DSM 14535 / JCM 11387 / NBRC 104270 / STL-6-O1</strain>
    </source>
</reference>
<evidence type="ECO:0000256" key="1">
    <source>
        <dbReference type="ARBA" id="ARBA00004141"/>
    </source>
</evidence>
<keyword evidence="4 5" id="KW-0472">Membrane</keyword>
<evidence type="ECO:0000256" key="5">
    <source>
        <dbReference type="SAM" id="Phobius"/>
    </source>
</evidence>
<feature type="transmembrane region" description="Helical" evidence="5">
    <location>
        <begin position="270"/>
        <end position="292"/>
    </location>
</feature>
<dbReference type="Pfam" id="PF00916">
    <property type="entry name" value="Sulfate_transp"/>
    <property type="match status" value="1"/>
</dbReference>
<dbReference type="AlphaFoldDB" id="I0I8W0"/>
<feature type="domain" description="STAS" evidence="6">
    <location>
        <begin position="458"/>
        <end position="573"/>
    </location>
</feature>
<proteinExistence type="predicted"/>
<name>I0I8W0_CALAS</name>
<feature type="transmembrane region" description="Helical" evidence="5">
    <location>
        <begin position="346"/>
        <end position="366"/>
    </location>
</feature>
<dbReference type="SUPFAM" id="SSF52091">
    <property type="entry name" value="SpoIIaa-like"/>
    <property type="match status" value="1"/>
</dbReference>
<evidence type="ECO:0000256" key="4">
    <source>
        <dbReference type="ARBA" id="ARBA00023136"/>
    </source>
</evidence>
<feature type="transmembrane region" description="Helical" evidence="5">
    <location>
        <begin position="155"/>
        <end position="177"/>
    </location>
</feature>
<evidence type="ECO:0000259" key="6">
    <source>
        <dbReference type="PROSITE" id="PS50801"/>
    </source>
</evidence>
<feature type="transmembrane region" description="Helical" evidence="5">
    <location>
        <begin position="197"/>
        <end position="216"/>
    </location>
</feature>
<dbReference type="GO" id="GO:0055085">
    <property type="term" value="P:transmembrane transport"/>
    <property type="evidence" value="ECO:0007669"/>
    <property type="project" value="InterPro"/>
</dbReference>
<feature type="transmembrane region" description="Helical" evidence="5">
    <location>
        <begin position="403"/>
        <end position="434"/>
    </location>
</feature>
<dbReference type="RefSeq" id="WP_014434924.1">
    <property type="nucleotide sequence ID" value="NC_017079.1"/>
</dbReference>
<dbReference type="InterPro" id="IPR036513">
    <property type="entry name" value="STAS_dom_sf"/>
</dbReference>
<feature type="transmembrane region" description="Helical" evidence="5">
    <location>
        <begin position="64"/>
        <end position="83"/>
    </location>
</feature>
<evidence type="ECO:0000256" key="3">
    <source>
        <dbReference type="ARBA" id="ARBA00022989"/>
    </source>
</evidence>